<proteinExistence type="predicted"/>
<keyword evidence="2" id="KW-1185">Reference proteome</keyword>
<evidence type="ECO:0000313" key="1">
    <source>
        <dbReference type="EMBL" id="KAK3182854.1"/>
    </source>
</evidence>
<dbReference type="GO" id="GO:0005975">
    <property type="term" value="P:carbohydrate metabolic process"/>
    <property type="evidence" value="ECO:0007669"/>
    <property type="project" value="InterPro"/>
</dbReference>
<dbReference type="GO" id="GO:0030246">
    <property type="term" value="F:carbohydrate binding"/>
    <property type="evidence" value="ECO:0007669"/>
    <property type="project" value="InterPro"/>
</dbReference>
<dbReference type="Proteomes" id="UP001281410">
    <property type="component" value="Unassembled WGS sequence"/>
</dbReference>
<dbReference type="InterPro" id="IPR013780">
    <property type="entry name" value="Glyco_hydro_b"/>
</dbReference>
<gene>
    <name evidence="1" type="ORF">Dsin_030140</name>
</gene>
<name>A0AAE0DQY0_9ROSI</name>
<evidence type="ECO:0000313" key="2">
    <source>
        <dbReference type="Proteomes" id="UP001281410"/>
    </source>
</evidence>
<dbReference type="PANTHER" id="PTHR11607:SF67">
    <property type="entry name" value="ALPHA-MANNOSIDASE"/>
    <property type="match status" value="1"/>
</dbReference>
<dbReference type="InterPro" id="IPR011013">
    <property type="entry name" value="Gal_mutarotase_sf_dom"/>
</dbReference>
<comment type="caution">
    <text evidence="1">The sequence shown here is derived from an EMBL/GenBank/DDBJ whole genome shotgun (WGS) entry which is preliminary data.</text>
</comment>
<dbReference type="EMBL" id="JANJYJ010000010">
    <property type="protein sequence ID" value="KAK3182854.1"/>
    <property type="molecule type" value="Genomic_DNA"/>
</dbReference>
<sequence length="82" mass="9416">MNISYCSASEIDLSHGKNMILVIYDSLGWRRDDVIRIPVANGDVTVYDSEGKVIESRLLPLADVHLNLRNYYVMAYWVELQP</sequence>
<dbReference type="Gene3D" id="2.60.40.1180">
    <property type="entry name" value="Golgi alpha-mannosidase II"/>
    <property type="match status" value="1"/>
</dbReference>
<dbReference type="AlphaFoldDB" id="A0AAE0DQY0"/>
<dbReference type="InterPro" id="IPR050843">
    <property type="entry name" value="Glycosyl_Hydrlase_38"/>
</dbReference>
<reference evidence="1" key="1">
    <citation type="journal article" date="2023" name="Plant J.">
        <title>Genome sequences and population genomics provide insights into the demographic history, inbreeding, and mutation load of two 'living fossil' tree species of Dipteronia.</title>
        <authorList>
            <person name="Feng Y."/>
            <person name="Comes H.P."/>
            <person name="Chen J."/>
            <person name="Zhu S."/>
            <person name="Lu R."/>
            <person name="Zhang X."/>
            <person name="Li P."/>
            <person name="Qiu J."/>
            <person name="Olsen K.M."/>
            <person name="Qiu Y."/>
        </authorList>
    </citation>
    <scope>NUCLEOTIDE SEQUENCE</scope>
    <source>
        <strain evidence="1">NBL</strain>
    </source>
</reference>
<organism evidence="1 2">
    <name type="scientific">Dipteronia sinensis</name>
    <dbReference type="NCBI Taxonomy" id="43782"/>
    <lineage>
        <taxon>Eukaryota</taxon>
        <taxon>Viridiplantae</taxon>
        <taxon>Streptophyta</taxon>
        <taxon>Embryophyta</taxon>
        <taxon>Tracheophyta</taxon>
        <taxon>Spermatophyta</taxon>
        <taxon>Magnoliopsida</taxon>
        <taxon>eudicotyledons</taxon>
        <taxon>Gunneridae</taxon>
        <taxon>Pentapetalae</taxon>
        <taxon>rosids</taxon>
        <taxon>malvids</taxon>
        <taxon>Sapindales</taxon>
        <taxon>Sapindaceae</taxon>
        <taxon>Hippocastanoideae</taxon>
        <taxon>Acereae</taxon>
        <taxon>Dipteronia</taxon>
    </lineage>
</organism>
<dbReference type="PANTHER" id="PTHR11607">
    <property type="entry name" value="ALPHA-MANNOSIDASE"/>
    <property type="match status" value="1"/>
</dbReference>
<protein>
    <submittedName>
        <fullName evidence="1">Uncharacterized protein</fullName>
    </submittedName>
</protein>
<dbReference type="SUPFAM" id="SSF74650">
    <property type="entry name" value="Galactose mutarotase-like"/>
    <property type="match status" value="1"/>
</dbReference>
<dbReference type="GO" id="GO:0004559">
    <property type="term" value="F:alpha-mannosidase activity"/>
    <property type="evidence" value="ECO:0007669"/>
    <property type="project" value="TreeGrafter"/>
</dbReference>
<accession>A0AAE0DQY0</accession>